<evidence type="ECO:0000256" key="2">
    <source>
        <dbReference type="SAM" id="MobiDB-lite"/>
    </source>
</evidence>
<dbReference type="NCBIfam" id="TIGR00350">
    <property type="entry name" value="lytR_cpsA_psr"/>
    <property type="match status" value="1"/>
</dbReference>
<keyword evidence="3" id="KW-0472">Membrane</keyword>
<dbReference type="InterPro" id="IPR004474">
    <property type="entry name" value="LytR_CpsA_psr"/>
</dbReference>
<dbReference type="PANTHER" id="PTHR33392">
    <property type="entry name" value="POLYISOPRENYL-TEICHOIC ACID--PEPTIDOGLYCAN TEICHOIC ACID TRANSFERASE TAGU"/>
    <property type="match status" value="1"/>
</dbReference>
<dbReference type="Pfam" id="PF03816">
    <property type="entry name" value="LytR_cpsA_psr"/>
    <property type="match status" value="1"/>
</dbReference>
<evidence type="ECO:0000256" key="1">
    <source>
        <dbReference type="ARBA" id="ARBA00006068"/>
    </source>
</evidence>
<dbReference type="EMBL" id="CP043641">
    <property type="protein sequence ID" value="QNE35330.1"/>
    <property type="molecule type" value="Genomic_DNA"/>
</dbReference>
<keyword evidence="3" id="KW-0812">Transmembrane</keyword>
<dbReference type="Gene3D" id="3.40.630.190">
    <property type="entry name" value="LCP protein"/>
    <property type="match status" value="1"/>
</dbReference>
<comment type="similarity">
    <text evidence="1">Belongs to the LytR/CpsA/Psr (LCP) family.</text>
</comment>
<accession>A0A7G6YA15</accession>
<evidence type="ECO:0000313" key="5">
    <source>
        <dbReference type="EMBL" id="QNE35330.1"/>
    </source>
</evidence>
<dbReference type="Proteomes" id="UP000515511">
    <property type="component" value="Chromosome"/>
</dbReference>
<reference evidence="6" key="1">
    <citation type="submission" date="2019-09" db="EMBL/GenBank/DDBJ databases">
        <title>Antimicrobial potential of Antarctic Bacteria.</title>
        <authorList>
            <person name="Benaud N."/>
            <person name="Edwards R.J."/>
            <person name="Ferrari B.C."/>
        </authorList>
    </citation>
    <scope>NUCLEOTIDE SEQUENCE [LARGE SCALE GENOMIC DNA]</scope>
    <source>
        <strain evidence="6">INR9</strain>
    </source>
</reference>
<name>A0A7G6YA15_9MICO</name>
<organism evidence="5 6">
    <name type="scientific">Leifsonia shinshuensis</name>
    <dbReference type="NCBI Taxonomy" id="150026"/>
    <lineage>
        <taxon>Bacteria</taxon>
        <taxon>Bacillati</taxon>
        <taxon>Actinomycetota</taxon>
        <taxon>Actinomycetes</taxon>
        <taxon>Micrococcales</taxon>
        <taxon>Microbacteriaceae</taxon>
        <taxon>Leifsonia</taxon>
    </lineage>
</organism>
<evidence type="ECO:0000259" key="4">
    <source>
        <dbReference type="Pfam" id="PF03816"/>
    </source>
</evidence>
<dbReference type="PANTHER" id="PTHR33392:SF6">
    <property type="entry name" value="POLYISOPRENYL-TEICHOIC ACID--PEPTIDOGLYCAN TEICHOIC ACID TRANSFERASE TAGU"/>
    <property type="match status" value="1"/>
</dbReference>
<feature type="compositionally biased region" description="Acidic residues" evidence="2">
    <location>
        <begin position="1"/>
        <end position="10"/>
    </location>
</feature>
<feature type="region of interest" description="Disordered" evidence="2">
    <location>
        <begin position="1"/>
        <end position="25"/>
    </location>
</feature>
<protein>
    <submittedName>
        <fullName evidence="5">LytR family transcriptional regulator</fullName>
    </submittedName>
</protein>
<feature type="domain" description="Cell envelope-related transcriptional attenuator" evidence="4">
    <location>
        <begin position="114"/>
        <end position="253"/>
    </location>
</feature>
<feature type="transmembrane region" description="Helical" evidence="3">
    <location>
        <begin position="35"/>
        <end position="59"/>
    </location>
</feature>
<proteinExistence type="inferred from homology"/>
<evidence type="ECO:0000313" key="6">
    <source>
        <dbReference type="Proteomes" id="UP000515511"/>
    </source>
</evidence>
<dbReference type="InterPro" id="IPR050922">
    <property type="entry name" value="LytR/CpsA/Psr_CW_biosynth"/>
</dbReference>
<dbReference type="RefSeq" id="WP_185278490.1">
    <property type="nucleotide sequence ID" value="NZ_CP043641.1"/>
</dbReference>
<keyword evidence="3" id="KW-1133">Transmembrane helix</keyword>
<dbReference type="KEGG" id="lse:F1C12_09445"/>
<dbReference type="AlphaFoldDB" id="A0A7G6YA15"/>
<sequence>MTVSDSDGDDGSPVAARSSRRQERRRAERKRRRRVWIWITAAALVIVLPVAIIGGYLLWLGSSFDDTVGRIRNAFPKDAGRPAAVAGATNFLLIGSDSRSGLHDSLSGAPTGERSDTLMLVHIPADRSGIVIVSLMRDLWVPIPGHGEAKLNAAFSWGGVPLTVQTVEGLLGARIDHVMVADFGGFGAISTALGGVKVWSDKAFTSKNMPGYSFEKGENRLEGSAALAFVRERYSFADADYQRVRNQQAFVRGTLQGFISAGTLTNPGRTQSSISTLARYLAVDEGMTASVAGSLALGFRGLTSDAIHTLTLPTAGTGTSPDGQSIVYVDEARAVTLRKALASDDVIPAITSGALGDGRN</sequence>
<evidence type="ECO:0000256" key="3">
    <source>
        <dbReference type="SAM" id="Phobius"/>
    </source>
</evidence>
<gene>
    <name evidence="5" type="ORF">F1C12_09445</name>
</gene>